<gene>
    <name evidence="1" type="ORF">PanWU01x14_026300</name>
</gene>
<evidence type="ECO:0000313" key="1">
    <source>
        <dbReference type="EMBL" id="PON77469.1"/>
    </source>
</evidence>
<dbReference type="EMBL" id="JXTB01000013">
    <property type="protein sequence ID" value="PON77469.1"/>
    <property type="molecule type" value="Genomic_DNA"/>
</dbReference>
<comment type="caution">
    <text evidence="1">The sequence shown here is derived from an EMBL/GenBank/DDBJ whole genome shotgun (WGS) entry which is preliminary data.</text>
</comment>
<dbReference type="AlphaFoldDB" id="A0A2P5DW43"/>
<evidence type="ECO:0000313" key="2">
    <source>
        <dbReference type="Proteomes" id="UP000237105"/>
    </source>
</evidence>
<reference evidence="2" key="1">
    <citation type="submission" date="2016-06" db="EMBL/GenBank/DDBJ databases">
        <title>Parallel loss of symbiosis genes in relatives of nitrogen-fixing non-legume Parasponia.</title>
        <authorList>
            <person name="Van Velzen R."/>
            <person name="Holmer R."/>
            <person name="Bu F."/>
            <person name="Rutten L."/>
            <person name="Van Zeijl A."/>
            <person name="Liu W."/>
            <person name="Santuari L."/>
            <person name="Cao Q."/>
            <person name="Sharma T."/>
            <person name="Shen D."/>
            <person name="Roswanjaya Y."/>
            <person name="Wardhani T."/>
            <person name="Kalhor M.S."/>
            <person name="Jansen J."/>
            <person name="Van den Hoogen J."/>
            <person name="Gungor B."/>
            <person name="Hartog M."/>
            <person name="Hontelez J."/>
            <person name="Verver J."/>
            <person name="Yang W.-C."/>
            <person name="Schijlen E."/>
            <person name="Repin R."/>
            <person name="Schilthuizen M."/>
            <person name="Schranz E."/>
            <person name="Heidstra R."/>
            <person name="Miyata K."/>
            <person name="Fedorova E."/>
            <person name="Kohlen W."/>
            <person name="Bisseling T."/>
            <person name="Smit S."/>
            <person name="Geurts R."/>
        </authorList>
    </citation>
    <scope>NUCLEOTIDE SEQUENCE [LARGE SCALE GENOMIC DNA]</scope>
    <source>
        <strain evidence="2">cv. WU1-14</strain>
    </source>
</reference>
<accession>A0A2P5DW43</accession>
<dbReference type="Proteomes" id="UP000237105">
    <property type="component" value="Unassembled WGS sequence"/>
</dbReference>
<keyword evidence="2" id="KW-1185">Reference proteome</keyword>
<protein>
    <submittedName>
        <fullName evidence="1">Uncharacterized protein</fullName>
    </submittedName>
</protein>
<sequence>MHELRRREILYIIQIQLRHLRHLRHHRNLMFIIMPLLAGLRRQNSRRLPPAAAPLGGGVGG</sequence>
<organism evidence="1 2">
    <name type="scientific">Parasponia andersonii</name>
    <name type="common">Sponia andersonii</name>
    <dbReference type="NCBI Taxonomy" id="3476"/>
    <lineage>
        <taxon>Eukaryota</taxon>
        <taxon>Viridiplantae</taxon>
        <taxon>Streptophyta</taxon>
        <taxon>Embryophyta</taxon>
        <taxon>Tracheophyta</taxon>
        <taxon>Spermatophyta</taxon>
        <taxon>Magnoliopsida</taxon>
        <taxon>eudicotyledons</taxon>
        <taxon>Gunneridae</taxon>
        <taxon>Pentapetalae</taxon>
        <taxon>rosids</taxon>
        <taxon>fabids</taxon>
        <taxon>Rosales</taxon>
        <taxon>Cannabaceae</taxon>
        <taxon>Parasponia</taxon>
    </lineage>
</organism>
<name>A0A2P5DW43_PARAD</name>
<proteinExistence type="predicted"/>